<dbReference type="HOGENOM" id="CLU_022070_0_0_9"/>
<protein>
    <submittedName>
        <fullName evidence="1">Uncharacterized protein</fullName>
    </submittedName>
</protein>
<reference evidence="2" key="1">
    <citation type="journal article" date="2010" name="Environ. Microbiol.">
        <title>The genome of Syntrophomonas wolfei: new insights into syntrophic metabolism and biohydrogen production.</title>
        <authorList>
            <person name="Sieber J.R."/>
            <person name="Sims D.R."/>
            <person name="Han C."/>
            <person name="Kim E."/>
            <person name="Lykidis A."/>
            <person name="Lapidus A.L."/>
            <person name="McDonnald E."/>
            <person name="Rohlin L."/>
            <person name="Culley D.E."/>
            <person name="Gunsalus R."/>
            <person name="McInerney M.J."/>
        </authorList>
    </citation>
    <scope>NUCLEOTIDE SEQUENCE [LARGE SCALE GENOMIC DNA]</scope>
    <source>
        <strain evidence="2">DSM 2245B / Goettingen</strain>
    </source>
</reference>
<dbReference type="STRING" id="335541.Swol_2155"/>
<accession>Q0AV08</accession>
<keyword evidence="2" id="KW-1185">Reference proteome</keyword>
<dbReference type="EMBL" id="CP000448">
    <property type="protein sequence ID" value="ABI69446.1"/>
    <property type="molecule type" value="Genomic_DNA"/>
</dbReference>
<organism evidence="1 2">
    <name type="scientific">Syntrophomonas wolfei subsp. wolfei (strain DSM 2245B / Goettingen)</name>
    <dbReference type="NCBI Taxonomy" id="335541"/>
    <lineage>
        <taxon>Bacteria</taxon>
        <taxon>Bacillati</taxon>
        <taxon>Bacillota</taxon>
        <taxon>Clostridia</taxon>
        <taxon>Eubacteriales</taxon>
        <taxon>Syntrophomonadaceae</taxon>
        <taxon>Syntrophomonas</taxon>
    </lineage>
</organism>
<dbReference type="SUPFAM" id="SSF51445">
    <property type="entry name" value="(Trans)glycosidases"/>
    <property type="match status" value="1"/>
</dbReference>
<name>Q0AV08_SYNWW</name>
<evidence type="ECO:0000313" key="1">
    <source>
        <dbReference type="EMBL" id="ABI69446.1"/>
    </source>
</evidence>
<dbReference type="OrthoDB" id="916275at2"/>
<gene>
    <name evidence="1" type="ordered locus">Swol_2155</name>
</gene>
<dbReference type="Gene3D" id="3.20.20.80">
    <property type="entry name" value="Glycosidases"/>
    <property type="match status" value="1"/>
</dbReference>
<dbReference type="eggNOG" id="COG0457">
    <property type="taxonomic scope" value="Bacteria"/>
</dbReference>
<dbReference type="AlphaFoldDB" id="Q0AV08"/>
<dbReference type="PROSITE" id="PS51257">
    <property type="entry name" value="PROKAR_LIPOPROTEIN"/>
    <property type="match status" value="1"/>
</dbReference>
<proteinExistence type="predicted"/>
<evidence type="ECO:0000313" key="2">
    <source>
        <dbReference type="Proteomes" id="UP000001968"/>
    </source>
</evidence>
<dbReference type="InterPro" id="IPR017853">
    <property type="entry name" value="GH"/>
</dbReference>
<dbReference type="KEGG" id="swo:Swol_2155"/>
<dbReference type="RefSeq" id="WP_011641537.1">
    <property type="nucleotide sequence ID" value="NC_008346.1"/>
</dbReference>
<sequence>MKSFRIILAFFSSFIILTILTLSACSSPLKQATVYENDDKIKMLSRVDGEDICLYIDGKWDKGFRFGVNLGATTAGHHPGELSPSYDDYRRWFAGMDDLGIHSLRVYTILPPHFYKALVDHNKDASNKLWLIQGIWSPEEELISQQDAYLPEITDKFHREIALAVKAVYGLGEIPRVPGKASGIYNTNVAPYLMAWMLGSEWDPFMVDKTNQNHPDKKQFNGQYFSTTAEASPFEAWLAQSLDILADAETRQGWQHPLSFVNWVTTDPLSHPDEPFEQEDLVSVDPLHITPSSKWEAGYFAAYHIYPYYPDSLRYQKDYLDYLNKDGQKDPYEAYLLELKEKHSGIPLLVAEFGVPSSRGMAHRGPLERNQGMHNEKEQGQMIVSMFKAMKNANLAGGIVFSWQDEWFKHTWNTMSLEIPSERRPMWLNRLTNEENFGLVAVEPGKSARIYLDGKVADWKRINAAEKTTGGDKLKLMASSDEAYLYLAIENPTGWNWNEEELLIAFDNQPGGNKFLTVPAVSFDQGAEFLLSIKDQDEANLMVASAYDQHSYLYGRVLKMIPFDQSLIQENNGIFLPWKLCLSRELYLPASKKTIPFEEIEIGKLFHGNSHPASPGFNSLSDYYCGEKLIEFRIPWMMLGFTDPSTHQVWAYPHRQNLGEFSATTSPSLNIQLLCIKPDNSQIAYKGEVLSYQWKDWDMPSFHERYKESYYILKSFLSKGRN</sequence>
<dbReference type="Proteomes" id="UP000001968">
    <property type="component" value="Chromosome"/>
</dbReference>